<dbReference type="EC" id="3.1.4.46" evidence="2"/>
<dbReference type="GO" id="GO:0008889">
    <property type="term" value="F:glycerophosphodiester phosphodiesterase activity"/>
    <property type="evidence" value="ECO:0007669"/>
    <property type="project" value="UniProtKB-EC"/>
</dbReference>
<sequence length="460" mass="52595">MEYSIQSLEPSLAALRICFSYSEPTKKKCFFPHEWPFKNHLHILHATHLKHPCLRNKPQNPFCVRSFTLERRMALKAVHVSDVPNLDQVQENAALPLFSSRLIPQCVNIEESDDTERGFKFGRFVVMGHRGSGMNMLQSCDRRMKSIKENSILSFNSASKLPLDFIEFDVQVTKDDCPVIFHDNFILTEHKGELIEKRVTDLTLDEFRSYGPQNEVGSEGKSLFRKTKDGRIFEWKVEEDAPFCTLQEVFQKVDDTMGFNVELKFDDSIIYKEEELKHILQVILQVAFEHAKERPVIFSSFQPDAALLMRKLQSTYPVFFLTNGGSEIYTDVRRNSLDEAVKICTEGGLQGIVSEVKAVFRNPGAVTRIKEARLSLITYGQLNNVPEVVHMQHLMGIEGVIADLVHEITEAVSHFRDSAIDCEELGMFAEEGKIQVKTKPRFSSEELSLLPKLISEFIQS</sequence>
<dbReference type="FunFam" id="3.20.20.190:FF:000034">
    <property type="entry name" value="Glycerophosphodiester phosphodiesterase GDPD2"/>
    <property type="match status" value="1"/>
</dbReference>
<dbReference type="GO" id="GO:0046475">
    <property type="term" value="P:glycerophospholipid catabolic process"/>
    <property type="evidence" value="ECO:0007669"/>
    <property type="project" value="TreeGrafter"/>
</dbReference>
<comment type="catalytic activity">
    <reaction evidence="5">
        <text>a sn-glycero-3-phosphodiester + H2O = an alcohol + sn-glycerol 3-phosphate + H(+)</text>
        <dbReference type="Rhea" id="RHEA:12969"/>
        <dbReference type="ChEBI" id="CHEBI:15377"/>
        <dbReference type="ChEBI" id="CHEBI:15378"/>
        <dbReference type="ChEBI" id="CHEBI:30879"/>
        <dbReference type="ChEBI" id="CHEBI:57597"/>
        <dbReference type="ChEBI" id="CHEBI:83408"/>
        <dbReference type="EC" id="3.1.4.46"/>
    </reaction>
</comment>
<comment type="similarity">
    <text evidence="1">Belongs to the glycerophosphoryl diester phosphodiesterase family.</text>
</comment>
<dbReference type="Proteomes" id="UP001151529">
    <property type="component" value="Chromosome 1"/>
</dbReference>
<evidence type="ECO:0000259" key="6">
    <source>
        <dbReference type="PROSITE" id="PS51704"/>
    </source>
</evidence>
<name>A0A9Q0YXG0_SALVM</name>
<dbReference type="PANTHER" id="PTHR22958">
    <property type="entry name" value="GLYCEROPHOSPHORYL DIESTER PHOSPHODIESTERASE"/>
    <property type="match status" value="1"/>
</dbReference>
<keyword evidence="3" id="KW-0319">Glycerol metabolism</keyword>
<dbReference type="SUPFAM" id="SSF51695">
    <property type="entry name" value="PLC-like phosphodiesterases"/>
    <property type="match status" value="1"/>
</dbReference>
<reference evidence="7" key="1">
    <citation type="submission" date="2022-11" db="EMBL/GenBank/DDBJ databases">
        <authorList>
            <person name="Hyden B.L."/>
            <person name="Feng K."/>
            <person name="Yates T."/>
            <person name="Jawdy S."/>
            <person name="Smart L.B."/>
            <person name="Muchero W."/>
        </authorList>
    </citation>
    <scope>NUCLEOTIDE SEQUENCE</scope>
    <source>
        <tissue evidence="7">Shoot tip</tissue>
    </source>
</reference>
<comment type="caution">
    <text evidence="7">The sequence shown here is derived from an EMBL/GenBank/DDBJ whole genome shotgun (WGS) entry which is preliminary data.</text>
</comment>
<proteinExistence type="inferred from homology"/>
<dbReference type="InterPro" id="IPR030395">
    <property type="entry name" value="GP_PDE_dom"/>
</dbReference>
<feature type="domain" description="GP-PDE" evidence="6">
    <location>
        <begin position="124"/>
        <end position="412"/>
    </location>
</feature>
<evidence type="ECO:0000256" key="1">
    <source>
        <dbReference type="ARBA" id="ARBA00007277"/>
    </source>
</evidence>
<evidence type="ECO:0000256" key="3">
    <source>
        <dbReference type="ARBA" id="ARBA00022798"/>
    </source>
</evidence>
<dbReference type="Gene3D" id="3.20.20.190">
    <property type="entry name" value="Phosphatidylinositol (PI) phosphodiesterase"/>
    <property type="match status" value="1"/>
</dbReference>
<dbReference type="PANTHER" id="PTHR22958:SF34">
    <property type="entry name" value="GLYCEROPHOSPHODIESTER PHOSPHODIESTERASE GDPD3"/>
    <property type="match status" value="1"/>
</dbReference>
<protein>
    <recommendedName>
        <fullName evidence="2">glycerophosphodiester phosphodiesterase</fullName>
        <ecNumber evidence="2">3.1.4.46</ecNumber>
    </recommendedName>
</protein>
<reference evidence="7" key="2">
    <citation type="journal article" date="2023" name="Int. J. Mol. Sci.">
        <title>De Novo Assembly and Annotation of 11 Diverse Shrub Willow (Salix) Genomes Reveals Novel Gene Organization in Sex-Linked Regions.</title>
        <authorList>
            <person name="Hyden B."/>
            <person name="Feng K."/>
            <person name="Yates T.B."/>
            <person name="Jawdy S."/>
            <person name="Cereghino C."/>
            <person name="Smart L.B."/>
            <person name="Muchero W."/>
        </authorList>
    </citation>
    <scope>NUCLEOTIDE SEQUENCE [LARGE SCALE GENOMIC DNA]</scope>
    <source>
        <tissue evidence="7">Shoot tip</tissue>
    </source>
</reference>
<dbReference type="PROSITE" id="PS51704">
    <property type="entry name" value="GP_PDE"/>
    <property type="match status" value="1"/>
</dbReference>
<dbReference type="InterPro" id="IPR017946">
    <property type="entry name" value="PLC-like_Pdiesterase_TIM-brl"/>
</dbReference>
<keyword evidence="4" id="KW-0378">Hydrolase</keyword>
<dbReference type="InterPro" id="IPR051578">
    <property type="entry name" value="GDPD"/>
</dbReference>
<evidence type="ECO:0000256" key="5">
    <source>
        <dbReference type="ARBA" id="ARBA00047512"/>
    </source>
</evidence>
<dbReference type="EMBL" id="JAPFFL010000007">
    <property type="protein sequence ID" value="KAJ6713700.1"/>
    <property type="molecule type" value="Genomic_DNA"/>
</dbReference>
<accession>A0A9Q0YXG0</accession>
<dbReference type="Pfam" id="PF03009">
    <property type="entry name" value="GDPD"/>
    <property type="match status" value="1"/>
</dbReference>
<dbReference type="OrthoDB" id="1058301at2759"/>
<evidence type="ECO:0000256" key="4">
    <source>
        <dbReference type="ARBA" id="ARBA00022801"/>
    </source>
</evidence>
<evidence type="ECO:0000256" key="2">
    <source>
        <dbReference type="ARBA" id="ARBA00012247"/>
    </source>
</evidence>
<gene>
    <name evidence="7" type="ORF">OIU85_025337</name>
</gene>
<organism evidence="7 8">
    <name type="scientific">Salix viminalis</name>
    <name type="common">Common osier</name>
    <name type="synonym">Basket willow</name>
    <dbReference type="NCBI Taxonomy" id="40686"/>
    <lineage>
        <taxon>Eukaryota</taxon>
        <taxon>Viridiplantae</taxon>
        <taxon>Streptophyta</taxon>
        <taxon>Embryophyta</taxon>
        <taxon>Tracheophyta</taxon>
        <taxon>Spermatophyta</taxon>
        <taxon>Magnoliopsida</taxon>
        <taxon>eudicotyledons</taxon>
        <taxon>Gunneridae</taxon>
        <taxon>Pentapetalae</taxon>
        <taxon>rosids</taxon>
        <taxon>fabids</taxon>
        <taxon>Malpighiales</taxon>
        <taxon>Salicaceae</taxon>
        <taxon>Saliceae</taxon>
        <taxon>Salix</taxon>
    </lineage>
</organism>
<keyword evidence="8" id="KW-1185">Reference proteome</keyword>
<evidence type="ECO:0000313" key="7">
    <source>
        <dbReference type="EMBL" id="KAJ6713700.1"/>
    </source>
</evidence>
<evidence type="ECO:0000313" key="8">
    <source>
        <dbReference type="Proteomes" id="UP001151529"/>
    </source>
</evidence>
<dbReference type="GO" id="GO:0006071">
    <property type="term" value="P:glycerol metabolic process"/>
    <property type="evidence" value="ECO:0007669"/>
    <property type="project" value="UniProtKB-KW"/>
</dbReference>
<dbReference type="AlphaFoldDB" id="A0A9Q0YXG0"/>